<dbReference type="PANTHER" id="PTHR11265">
    <property type="entry name" value="S-ADENOSYL-METHYLTRANSFERASE MRAW"/>
    <property type="match status" value="1"/>
</dbReference>
<feature type="region of interest" description="Disordered" evidence="7">
    <location>
        <begin position="125"/>
        <end position="144"/>
    </location>
</feature>
<evidence type="ECO:0000313" key="8">
    <source>
        <dbReference type="EMBL" id="PIR27523.1"/>
    </source>
</evidence>
<dbReference type="PIRSF" id="PIRSF004486">
    <property type="entry name" value="MraW"/>
    <property type="match status" value="1"/>
</dbReference>
<keyword evidence="3 6" id="KW-0489">Methyltransferase</keyword>
<feature type="compositionally biased region" description="Polar residues" evidence="7">
    <location>
        <begin position="128"/>
        <end position="144"/>
    </location>
</feature>
<evidence type="ECO:0000256" key="7">
    <source>
        <dbReference type="SAM" id="MobiDB-lite"/>
    </source>
</evidence>
<dbReference type="GO" id="GO:0070475">
    <property type="term" value="P:rRNA base methylation"/>
    <property type="evidence" value="ECO:0007669"/>
    <property type="project" value="UniProtKB-UniRule"/>
</dbReference>
<comment type="function">
    <text evidence="6">Specifically methylates the N4 position of cytidine in position 1402 (C1402) of 16S rRNA.</text>
</comment>
<evidence type="ECO:0000256" key="5">
    <source>
        <dbReference type="ARBA" id="ARBA00022691"/>
    </source>
</evidence>
<feature type="binding site" evidence="6">
    <location>
        <position position="60"/>
    </location>
    <ligand>
        <name>S-adenosyl-L-methionine</name>
        <dbReference type="ChEBI" id="CHEBI:59789"/>
    </ligand>
</feature>
<dbReference type="AlphaFoldDB" id="A0A2H0PZP8"/>
<evidence type="ECO:0000256" key="4">
    <source>
        <dbReference type="ARBA" id="ARBA00022679"/>
    </source>
</evidence>
<dbReference type="Gene3D" id="3.40.50.150">
    <property type="entry name" value="Vaccinia Virus protein VP39"/>
    <property type="match status" value="1"/>
</dbReference>
<reference evidence="8 9" key="1">
    <citation type="submission" date="2017-09" db="EMBL/GenBank/DDBJ databases">
        <title>Depth-based differentiation of microbial function through sediment-hosted aquifers and enrichment of novel symbionts in the deep terrestrial subsurface.</title>
        <authorList>
            <person name="Probst A.J."/>
            <person name="Ladd B."/>
            <person name="Jarett J.K."/>
            <person name="Geller-Mcgrath D.E."/>
            <person name="Sieber C.M."/>
            <person name="Emerson J.B."/>
            <person name="Anantharaman K."/>
            <person name="Thomas B.C."/>
            <person name="Malmstrom R."/>
            <person name="Stieglmeier M."/>
            <person name="Klingl A."/>
            <person name="Woyke T."/>
            <person name="Ryan C.M."/>
            <person name="Banfield J.F."/>
        </authorList>
    </citation>
    <scope>NUCLEOTIDE SEQUENCE [LARGE SCALE GENOMIC DNA]</scope>
    <source>
        <strain evidence="8">CG11_big_fil_rev_8_21_14_0_20_42_15</strain>
    </source>
</reference>
<comment type="similarity">
    <text evidence="1 6">Belongs to the methyltransferase superfamily. RsmH family.</text>
</comment>
<name>A0A2H0PZP8_9BACT</name>
<comment type="caution">
    <text evidence="8">The sequence shown here is derived from an EMBL/GenBank/DDBJ whole genome shotgun (WGS) entry which is preliminary data.</text>
</comment>
<keyword evidence="5 6" id="KW-0949">S-adenosyl-L-methionine</keyword>
<comment type="catalytic activity">
    <reaction evidence="6">
        <text>cytidine(1402) in 16S rRNA + S-adenosyl-L-methionine = N(4)-methylcytidine(1402) in 16S rRNA + S-adenosyl-L-homocysteine + H(+)</text>
        <dbReference type="Rhea" id="RHEA:42928"/>
        <dbReference type="Rhea" id="RHEA-COMP:10286"/>
        <dbReference type="Rhea" id="RHEA-COMP:10287"/>
        <dbReference type="ChEBI" id="CHEBI:15378"/>
        <dbReference type="ChEBI" id="CHEBI:57856"/>
        <dbReference type="ChEBI" id="CHEBI:59789"/>
        <dbReference type="ChEBI" id="CHEBI:74506"/>
        <dbReference type="ChEBI" id="CHEBI:82748"/>
        <dbReference type="EC" id="2.1.1.199"/>
    </reaction>
</comment>
<organism evidence="8 9">
    <name type="scientific">Candidatus Berkelbacteria bacterium CG11_big_fil_rev_8_21_14_0_20_42_15</name>
    <dbReference type="NCBI Taxonomy" id="1974517"/>
    <lineage>
        <taxon>Bacteria</taxon>
        <taxon>Candidatus Berkelbacteria</taxon>
    </lineage>
</organism>
<evidence type="ECO:0000256" key="1">
    <source>
        <dbReference type="ARBA" id="ARBA00010396"/>
    </source>
</evidence>
<dbReference type="NCBIfam" id="TIGR00006">
    <property type="entry name" value="16S rRNA (cytosine(1402)-N(4))-methyltransferase RsmH"/>
    <property type="match status" value="1"/>
</dbReference>
<dbReference type="GO" id="GO:0005737">
    <property type="term" value="C:cytoplasm"/>
    <property type="evidence" value="ECO:0007669"/>
    <property type="project" value="UniProtKB-SubCell"/>
</dbReference>
<dbReference type="SUPFAM" id="SSF81799">
    <property type="entry name" value="Putative methyltransferase TM0872, insert domain"/>
    <property type="match status" value="1"/>
</dbReference>
<dbReference type="InterPro" id="IPR023397">
    <property type="entry name" value="SAM-dep_MeTrfase_MraW_recog"/>
</dbReference>
<evidence type="ECO:0000256" key="2">
    <source>
        <dbReference type="ARBA" id="ARBA00022552"/>
    </source>
</evidence>
<dbReference type="PANTHER" id="PTHR11265:SF0">
    <property type="entry name" value="12S RRNA N4-METHYLCYTIDINE METHYLTRANSFERASE"/>
    <property type="match status" value="1"/>
</dbReference>
<sequence>MIGIDRDLEAIFAAKKNLAEFKDRVIFIHDNFSNLPAILKSLDIEKVDGILLDLGISSYQLENPNRGFSFQNDAPLDMRMDQSDDLTAADIINFYDEKKLADLFYKYGEERFSRRIARRIVERRGQNLRGQSPQRGLSPNSPSPITSGELVEIIKKSTPPKYRYWQKIHFATRVFQALRIEVNNELNILEDFIPGAAELLKGDGVLTIISFHSLEDRIVKHSFRDLAEKNSEKYKVLTKKPLLPTEGEIAKNPRARSAKMRALEAN</sequence>
<feature type="binding site" evidence="6">
    <location>
        <position position="5"/>
    </location>
    <ligand>
        <name>S-adenosyl-L-methionine</name>
        <dbReference type="ChEBI" id="CHEBI:59789"/>
    </ligand>
</feature>
<comment type="subcellular location">
    <subcellularLocation>
        <location evidence="6">Cytoplasm</location>
    </subcellularLocation>
</comment>
<keyword evidence="2 6" id="KW-0698">rRNA processing</keyword>
<keyword evidence="6" id="KW-0963">Cytoplasm</keyword>
<dbReference type="HAMAP" id="MF_01007">
    <property type="entry name" value="16SrRNA_methyltr_H"/>
    <property type="match status" value="1"/>
</dbReference>
<gene>
    <name evidence="6" type="primary">rsmH</name>
    <name evidence="8" type="ORF">COV40_00390</name>
</gene>
<evidence type="ECO:0000256" key="3">
    <source>
        <dbReference type="ARBA" id="ARBA00022603"/>
    </source>
</evidence>
<dbReference type="Pfam" id="PF01795">
    <property type="entry name" value="Methyltransf_5"/>
    <property type="match status" value="1"/>
</dbReference>
<dbReference type="Proteomes" id="UP000231154">
    <property type="component" value="Unassembled WGS sequence"/>
</dbReference>
<dbReference type="Gene3D" id="1.10.150.170">
    <property type="entry name" value="Putative methyltransferase TM0872, insert domain"/>
    <property type="match status" value="1"/>
</dbReference>
<dbReference type="GO" id="GO:0071424">
    <property type="term" value="F:rRNA (cytosine-N4-)-methyltransferase activity"/>
    <property type="evidence" value="ECO:0007669"/>
    <property type="project" value="UniProtKB-UniRule"/>
</dbReference>
<dbReference type="InterPro" id="IPR002903">
    <property type="entry name" value="RsmH"/>
</dbReference>
<protein>
    <recommendedName>
        <fullName evidence="6">Ribosomal RNA small subunit methyltransferase H</fullName>
        <ecNumber evidence="6">2.1.1.199</ecNumber>
    </recommendedName>
    <alternativeName>
        <fullName evidence="6">16S rRNA m(4)C1402 methyltransferase</fullName>
    </alternativeName>
    <alternativeName>
        <fullName evidence="6">rRNA (cytosine-N(4)-)-methyltransferase RsmH</fullName>
    </alternativeName>
</protein>
<keyword evidence="4 6" id="KW-0808">Transferase</keyword>
<evidence type="ECO:0000256" key="6">
    <source>
        <dbReference type="HAMAP-Rule" id="MF_01007"/>
    </source>
</evidence>
<feature type="binding site" evidence="6">
    <location>
        <position position="32"/>
    </location>
    <ligand>
        <name>S-adenosyl-L-methionine</name>
        <dbReference type="ChEBI" id="CHEBI:59789"/>
    </ligand>
</feature>
<proteinExistence type="inferred from homology"/>
<dbReference type="EC" id="2.1.1.199" evidence="6"/>
<dbReference type="SUPFAM" id="SSF53335">
    <property type="entry name" value="S-adenosyl-L-methionine-dependent methyltransferases"/>
    <property type="match status" value="1"/>
</dbReference>
<feature type="binding site" evidence="6">
    <location>
        <position position="53"/>
    </location>
    <ligand>
        <name>S-adenosyl-L-methionine</name>
        <dbReference type="ChEBI" id="CHEBI:59789"/>
    </ligand>
</feature>
<dbReference type="EMBL" id="PCXF01000011">
    <property type="protein sequence ID" value="PIR27523.1"/>
    <property type="molecule type" value="Genomic_DNA"/>
</dbReference>
<comment type="caution">
    <text evidence="6">Lacks conserved residue(s) required for the propagation of feature annotation.</text>
</comment>
<evidence type="ECO:0000313" key="9">
    <source>
        <dbReference type="Proteomes" id="UP000231154"/>
    </source>
</evidence>
<accession>A0A2H0PZP8</accession>
<dbReference type="InterPro" id="IPR029063">
    <property type="entry name" value="SAM-dependent_MTases_sf"/>
</dbReference>